<accession>A0A849SFU3</accession>
<feature type="transmembrane region" description="Helical" evidence="1">
    <location>
        <begin position="178"/>
        <end position="197"/>
    </location>
</feature>
<dbReference type="AlphaFoldDB" id="A0A849SFU3"/>
<feature type="transmembrane region" description="Helical" evidence="1">
    <location>
        <begin position="387"/>
        <end position="406"/>
    </location>
</feature>
<feature type="transmembrane region" description="Helical" evidence="1">
    <location>
        <begin position="37"/>
        <end position="58"/>
    </location>
</feature>
<organism evidence="2 3">
    <name type="scientific">Eiseniibacteriota bacterium</name>
    <dbReference type="NCBI Taxonomy" id="2212470"/>
    <lineage>
        <taxon>Bacteria</taxon>
        <taxon>Candidatus Eiseniibacteriota</taxon>
    </lineage>
</organism>
<feature type="transmembrane region" description="Helical" evidence="1">
    <location>
        <begin position="64"/>
        <end position="81"/>
    </location>
</feature>
<gene>
    <name evidence="2" type="ORF">HOP12_04205</name>
</gene>
<feature type="transmembrane region" description="Helical" evidence="1">
    <location>
        <begin position="347"/>
        <end position="367"/>
    </location>
</feature>
<keyword evidence="1" id="KW-1133">Transmembrane helix</keyword>
<reference evidence="2 3" key="1">
    <citation type="submission" date="2020-04" db="EMBL/GenBank/DDBJ databases">
        <title>Metagenomic profiling of ammonia- and methane-oxidizing microorganisms in a Dutch drinking water treatment plant.</title>
        <authorList>
            <person name="Poghosyan L."/>
            <person name="Leucker S."/>
        </authorList>
    </citation>
    <scope>NUCLEOTIDE SEQUENCE [LARGE SCALE GENOMIC DNA]</scope>
    <source>
        <strain evidence="2">S-RSF-IL-03</strain>
    </source>
</reference>
<sequence>MTGEDLRAAFAIPAALALPALAIARHLGDALPKPDRWLAATAIAPLALGLPTLGLYAVGVPLGASFWLVSFVALVLAMWPTPARAPDRAPEPFPLRAVVAAALAVAALIALPALVIPYVRMWSDAWFHAGVAIEIARRGLPPTDPNFAGIPLYYPWFFHGLVATLAEAARVSPFHPQAMLNAWSAALLVFAGARVGARLAGEGRVTVGVALLAGLVVVFGLNPIGGPLWFVRAFVGETQALGPAWRELAGTNGAMQSLVVGFHPVNSSILNRLWTGTALTPAIAVSLALLASVMAALARPGFTSGLLVLGVAATLLAFHPAFGALALLAVGAGLVAAAATSIGRMRVAPLALLVVLGAAMVLAYPYVRACSPPGTMTPVRLAPFVPNLWAMALGVGPWWLLLPFALPLAWRAGSAGRVALVAASVAAFMAVGLMLPEKNSQKIPFLAWVLLAPLFACGLRELVRRLRLPGWTVAAVALALCVPTSLLYTLGVMRESRSPGALVRGYAPGVANLPLETPGEAAADRKLRENYPLETIVIESRRASVNEPSTVLAERRVFCGSLDVYLGNHFGGAAWGREPGRPATRPGDATESEVLPPAVAMIREEFMVRRGIVDALFSGVELTPAQRDYLSAFKAPVVMIVRLAETPEWVWELFEQDPDWSTQFQNDEIRLYRWYGFEEE</sequence>
<feature type="transmembrane region" description="Helical" evidence="1">
    <location>
        <begin position="418"/>
        <end position="436"/>
    </location>
</feature>
<feature type="transmembrane region" description="Helical" evidence="1">
    <location>
        <begin position="209"/>
        <end position="231"/>
    </location>
</feature>
<keyword evidence="1" id="KW-0472">Membrane</keyword>
<evidence type="ECO:0000313" key="3">
    <source>
        <dbReference type="Proteomes" id="UP000580839"/>
    </source>
</evidence>
<feature type="transmembrane region" description="Helical" evidence="1">
    <location>
        <begin position="442"/>
        <end position="459"/>
    </location>
</feature>
<evidence type="ECO:0000256" key="1">
    <source>
        <dbReference type="SAM" id="Phobius"/>
    </source>
</evidence>
<dbReference type="EMBL" id="JABFRW010000044">
    <property type="protein sequence ID" value="NOT33356.1"/>
    <property type="molecule type" value="Genomic_DNA"/>
</dbReference>
<proteinExistence type="predicted"/>
<comment type="caution">
    <text evidence="2">The sequence shown here is derived from an EMBL/GenBank/DDBJ whole genome shotgun (WGS) entry which is preliminary data.</text>
</comment>
<feature type="transmembrane region" description="Helical" evidence="1">
    <location>
        <begin position="471"/>
        <end position="490"/>
    </location>
</feature>
<feature type="transmembrane region" description="Helical" evidence="1">
    <location>
        <begin position="6"/>
        <end position="25"/>
    </location>
</feature>
<name>A0A849SFU3_UNCEI</name>
<dbReference type="Proteomes" id="UP000580839">
    <property type="component" value="Unassembled WGS sequence"/>
</dbReference>
<evidence type="ECO:0000313" key="2">
    <source>
        <dbReference type="EMBL" id="NOT33356.1"/>
    </source>
</evidence>
<feature type="transmembrane region" description="Helical" evidence="1">
    <location>
        <begin position="93"/>
        <end position="119"/>
    </location>
</feature>
<keyword evidence="1" id="KW-0812">Transmembrane</keyword>
<feature type="transmembrane region" description="Helical" evidence="1">
    <location>
        <begin position="147"/>
        <end position="166"/>
    </location>
</feature>
<protein>
    <submittedName>
        <fullName evidence="2">Uncharacterized protein</fullName>
    </submittedName>
</protein>
<feature type="transmembrane region" description="Helical" evidence="1">
    <location>
        <begin position="304"/>
        <end position="335"/>
    </location>
</feature>
<feature type="transmembrane region" description="Helical" evidence="1">
    <location>
        <begin position="278"/>
        <end position="298"/>
    </location>
</feature>